<dbReference type="InterPro" id="IPR010997">
    <property type="entry name" value="HRDC-like_sf"/>
</dbReference>
<dbReference type="OMA" id="MEDATIQ"/>
<dbReference type="VEuPathDB" id="AmoebaDB:EDI_070810"/>
<dbReference type="Proteomes" id="UP000008076">
    <property type="component" value="Unassembled WGS sequence"/>
</dbReference>
<evidence type="ECO:0000313" key="5">
    <source>
        <dbReference type="Proteomes" id="UP000008076"/>
    </source>
</evidence>
<proteinExistence type="predicted"/>
<evidence type="ECO:0000256" key="1">
    <source>
        <dbReference type="ARBA" id="ARBA00004123"/>
    </source>
</evidence>
<accession>B0EHD9</accession>
<dbReference type="OrthoDB" id="27339at2759"/>
<gene>
    <name evidence="4" type="ORF">EDI_024300</name>
    <name evidence="3" type="ORF">EDI_070810</name>
</gene>
<dbReference type="VEuPathDB" id="AmoebaDB:EDI_024300"/>
<dbReference type="InterPro" id="IPR005574">
    <property type="entry name" value="Rpb4/RPC9"/>
</dbReference>
<dbReference type="GO" id="GO:0030880">
    <property type="term" value="C:RNA polymerase complex"/>
    <property type="evidence" value="ECO:0007669"/>
    <property type="project" value="InterPro"/>
</dbReference>
<dbReference type="EMBL" id="DS549985">
    <property type="protein sequence ID" value="EDR24339.1"/>
    <property type="molecule type" value="Genomic_DNA"/>
</dbReference>
<dbReference type="AlphaFoldDB" id="B0EHD9"/>
<dbReference type="GeneID" id="5882710"/>
<dbReference type="InterPro" id="IPR038324">
    <property type="entry name" value="Rpb4/RPC9_sf"/>
</dbReference>
<dbReference type="SUPFAM" id="SSF47819">
    <property type="entry name" value="HRDC-like"/>
    <property type="match status" value="1"/>
</dbReference>
<reference evidence="5" key="1">
    <citation type="submission" date="2007-12" db="EMBL/GenBank/DDBJ databases">
        <title>Annotation of Entamoeba dispar SAW760.</title>
        <authorList>
            <person name="Lorenzi H."/>
            <person name="Inman J."/>
            <person name="Schobel S."/>
            <person name="Amedeo P."/>
            <person name="Caler E."/>
        </authorList>
    </citation>
    <scope>NUCLEOTIDE SEQUENCE [LARGE SCALE GENOMIC DNA]</scope>
    <source>
        <strain evidence="5">ATCC PRA-260 / SAW760</strain>
    </source>
</reference>
<evidence type="ECO:0000256" key="2">
    <source>
        <dbReference type="ARBA" id="ARBA00023242"/>
    </source>
</evidence>
<evidence type="ECO:0000313" key="4">
    <source>
        <dbReference type="EMBL" id="EDR26044.1"/>
    </source>
</evidence>
<dbReference type="GO" id="GO:0000166">
    <property type="term" value="F:nucleotide binding"/>
    <property type="evidence" value="ECO:0007669"/>
    <property type="project" value="InterPro"/>
</dbReference>
<keyword evidence="5" id="KW-1185">Reference proteome</keyword>
<dbReference type="Pfam" id="PF03874">
    <property type="entry name" value="RNA_pol_Rpb4"/>
    <property type="match status" value="1"/>
</dbReference>
<name>B0EHD9_ENTDS</name>
<dbReference type="GO" id="GO:0005634">
    <property type="term" value="C:nucleus"/>
    <property type="evidence" value="ECO:0007669"/>
    <property type="project" value="UniProtKB-SubCell"/>
</dbReference>
<organism evidence="5">
    <name type="scientific">Entamoeba dispar (strain ATCC PRA-260 / SAW760)</name>
    <dbReference type="NCBI Taxonomy" id="370354"/>
    <lineage>
        <taxon>Eukaryota</taxon>
        <taxon>Amoebozoa</taxon>
        <taxon>Evosea</taxon>
        <taxon>Archamoebae</taxon>
        <taxon>Mastigamoebida</taxon>
        <taxon>Entamoebidae</taxon>
        <taxon>Entamoeba</taxon>
    </lineage>
</organism>
<dbReference type="GeneID" id="5884430"/>
<dbReference type="RefSeq" id="XP_001737646.1">
    <property type="nucleotide sequence ID" value="XM_001737594.1"/>
</dbReference>
<dbReference type="GO" id="GO:0006352">
    <property type="term" value="P:DNA-templated transcription initiation"/>
    <property type="evidence" value="ECO:0007669"/>
    <property type="project" value="InterPro"/>
</dbReference>
<dbReference type="EMBL" id="DS549305">
    <property type="protein sequence ID" value="EDR26044.1"/>
    <property type="molecule type" value="Genomic_DNA"/>
</dbReference>
<dbReference type="eggNOG" id="ENOG502RH5N">
    <property type="taxonomic scope" value="Eukaryota"/>
</dbReference>
<dbReference type="KEGG" id="edi:EDI_070810"/>
<dbReference type="KEGG" id="edi:EDI_024300"/>
<sequence>MEEANTKRNINNDILQYGDMFKDAIPLTTSEVLEEVSTKGTGKYARETEEYCKQFKDNGNPKELIEKLKSMSHLSLLEIVSLCNFKPTSIDQAKMLIKSLDNYPDSDLKNVIDILDNDSKGIDEDDLD</sequence>
<evidence type="ECO:0000313" key="3">
    <source>
        <dbReference type="EMBL" id="EDR24339.1"/>
    </source>
</evidence>
<dbReference type="Gene3D" id="1.20.1250.40">
    <property type="match status" value="1"/>
</dbReference>
<dbReference type="RefSeq" id="XP_001739297.1">
    <property type="nucleotide sequence ID" value="XM_001739245.1"/>
</dbReference>
<comment type="subcellular location">
    <subcellularLocation>
        <location evidence="1">Nucleus</location>
    </subcellularLocation>
</comment>
<protein>
    <submittedName>
        <fullName evidence="4">Uncharacterized protein</fullName>
    </submittedName>
</protein>
<reference evidence="4" key="2">
    <citation type="submission" date="2007-12" db="EMBL/GenBank/DDBJ databases">
        <authorList>
            <person name="Lorenzi H."/>
            <person name="Inman J."/>
            <person name="Schobel S."/>
            <person name="Amedeo P."/>
            <person name="Caler E."/>
        </authorList>
    </citation>
    <scope>NUCLEOTIDE SEQUENCE</scope>
    <source>
        <strain evidence="4">SAW760</strain>
    </source>
</reference>
<keyword evidence="2" id="KW-0539">Nucleus</keyword>